<evidence type="ECO:0000259" key="9">
    <source>
        <dbReference type="Pfam" id="PF07683"/>
    </source>
</evidence>
<reference evidence="10 11" key="1">
    <citation type="journal article" date="2019" name="Nat. Ecol. Evol.">
        <title>Megaphylogeny resolves global patterns of mushroom evolution.</title>
        <authorList>
            <person name="Varga T."/>
            <person name="Krizsan K."/>
            <person name="Foldi C."/>
            <person name="Dima B."/>
            <person name="Sanchez-Garcia M."/>
            <person name="Sanchez-Ramirez S."/>
            <person name="Szollosi G.J."/>
            <person name="Szarkandi J.G."/>
            <person name="Papp V."/>
            <person name="Albert L."/>
            <person name="Andreopoulos W."/>
            <person name="Angelini C."/>
            <person name="Antonin V."/>
            <person name="Barry K.W."/>
            <person name="Bougher N.L."/>
            <person name="Buchanan P."/>
            <person name="Buyck B."/>
            <person name="Bense V."/>
            <person name="Catcheside P."/>
            <person name="Chovatia M."/>
            <person name="Cooper J."/>
            <person name="Damon W."/>
            <person name="Desjardin D."/>
            <person name="Finy P."/>
            <person name="Geml J."/>
            <person name="Haridas S."/>
            <person name="Hughes K."/>
            <person name="Justo A."/>
            <person name="Karasinski D."/>
            <person name="Kautmanova I."/>
            <person name="Kiss B."/>
            <person name="Kocsube S."/>
            <person name="Kotiranta H."/>
            <person name="LaButti K.M."/>
            <person name="Lechner B.E."/>
            <person name="Liimatainen K."/>
            <person name="Lipzen A."/>
            <person name="Lukacs Z."/>
            <person name="Mihaltcheva S."/>
            <person name="Morgado L.N."/>
            <person name="Niskanen T."/>
            <person name="Noordeloos M.E."/>
            <person name="Ohm R.A."/>
            <person name="Ortiz-Santana B."/>
            <person name="Ovrebo C."/>
            <person name="Racz N."/>
            <person name="Riley R."/>
            <person name="Savchenko A."/>
            <person name="Shiryaev A."/>
            <person name="Soop K."/>
            <person name="Spirin V."/>
            <person name="Szebenyi C."/>
            <person name="Tomsovsky M."/>
            <person name="Tulloss R.E."/>
            <person name="Uehling J."/>
            <person name="Grigoriev I.V."/>
            <person name="Vagvolgyi C."/>
            <person name="Papp T."/>
            <person name="Martin F.M."/>
            <person name="Miettinen O."/>
            <person name="Hibbett D.S."/>
            <person name="Nagy L.G."/>
        </authorList>
    </citation>
    <scope>NUCLEOTIDE SEQUENCE [LARGE SCALE GENOMIC DNA]</scope>
    <source>
        <strain evidence="10 11">FP101781</strain>
    </source>
</reference>
<accession>A0A4Y7SM98</accession>
<evidence type="ECO:0000256" key="7">
    <source>
        <dbReference type="ARBA" id="ARBA00049117"/>
    </source>
</evidence>
<keyword evidence="2" id="KW-0378">Hydrolase</keyword>
<dbReference type="EMBL" id="QPFP01000086">
    <property type="protein sequence ID" value="TEB22734.1"/>
    <property type="molecule type" value="Genomic_DNA"/>
</dbReference>
<dbReference type="GO" id="GO:0016787">
    <property type="term" value="F:hydrolase activity"/>
    <property type="evidence" value="ECO:0007669"/>
    <property type="project" value="UniProtKB-KW"/>
</dbReference>
<keyword evidence="4" id="KW-0342">GTP-binding</keyword>
<dbReference type="Pfam" id="PF02492">
    <property type="entry name" value="cobW"/>
    <property type="match status" value="1"/>
</dbReference>
<evidence type="ECO:0000256" key="5">
    <source>
        <dbReference type="ARBA" id="ARBA00023186"/>
    </source>
</evidence>
<dbReference type="PANTHER" id="PTHR13748:SF31">
    <property type="entry name" value="ZINC-REGULATED GTPASE METALLOPROTEIN ACTIVATOR 1A-RELATED"/>
    <property type="match status" value="1"/>
</dbReference>
<dbReference type="InterPro" id="IPR027417">
    <property type="entry name" value="P-loop_NTPase"/>
</dbReference>
<dbReference type="STRING" id="71717.A0A4Y7SM98"/>
<sequence length="395" mass="43382">MSPTDVEDDIPELIQYDERGEVKHVPLTIICGFLGAGKSTLLKRILTEKHGYKIAVIMNEFGDTADIEAKAINIASEDDPMGESEEFLELANGCLCCSIKDSGIAAIEKLMEKKGAFDHIILETTGLADPGPIAGMFWHNEEFPSGLGRDIALDGVVCVVDAVFGQQQMEEDHSSDGLNIGESLRQIAGSDVIILNKVDLVNPEQVVLTEDLIKRVNPTAPVHHTIRGEIALKNILELQAYTKAPEAILQHSSTSSQHVHTSNCSHDHEDEQSSVKATHYELRGISSLQVSCPVLSQNQFDRLDVWLREVLWESRIPERSSGSETELQVLRCKGAFTLEDGRHFVLQGVRNMYDVNELAGKQGDVDVPDIGKIVLIGKGLDNDVRNSLESVLKGQ</sequence>
<comment type="caution">
    <text evidence="10">The sequence shown here is derived from an EMBL/GenBank/DDBJ whole genome shotgun (WGS) entry which is preliminary data.</text>
</comment>
<dbReference type="OrthoDB" id="258627at2759"/>
<comment type="catalytic activity">
    <reaction evidence="7">
        <text>GTP + H2O = GDP + phosphate + H(+)</text>
        <dbReference type="Rhea" id="RHEA:19669"/>
        <dbReference type="ChEBI" id="CHEBI:15377"/>
        <dbReference type="ChEBI" id="CHEBI:15378"/>
        <dbReference type="ChEBI" id="CHEBI:37565"/>
        <dbReference type="ChEBI" id="CHEBI:43474"/>
        <dbReference type="ChEBI" id="CHEBI:58189"/>
    </reaction>
    <physiologicalReaction direction="left-to-right" evidence="7">
        <dbReference type="Rhea" id="RHEA:19670"/>
    </physiologicalReaction>
</comment>
<dbReference type="Pfam" id="PF07683">
    <property type="entry name" value="CobW_C"/>
    <property type="match status" value="1"/>
</dbReference>
<dbReference type="CDD" id="cd03112">
    <property type="entry name" value="CobW-like"/>
    <property type="match status" value="1"/>
</dbReference>
<dbReference type="InterPro" id="IPR051316">
    <property type="entry name" value="Zinc-reg_GTPase_activator"/>
</dbReference>
<keyword evidence="3" id="KW-0862">Zinc</keyword>
<dbReference type="Proteomes" id="UP000298030">
    <property type="component" value="Unassembled WGS sequence"/>
</dbReference>
<dbReference type="GO" id="GO:0005525">
    <property type="term" value="F:GTP binding"/>
    <property type="evidence" value="ECO:0007669"/>
    <property type="project" value="UniProtKB-KW"/>
</dbReference>
<evidence type="ECO:0000256" key="4">
    <source>
        <dbReference type="ARBA" id="ARBA00023134"/>
    </source>
</evidence>
<name>A0A4Y7SM98_COPMI</name>
<protein>
    <submittedName>
        <fullName evidence="10">CobW domain-containing protein</fullName>
    </submittedName>
</protein>
<comment type="similarity">
    <text evidence="6">Belongs to the SIMIBI class G3E GTPase family. ZNG1 subfamily.</text>
</comment>
<dbReference type="InterPro" id="IPR011629">
    <property type="entry name" value="CobW-like_C"/>
</dbReference>
<evidence type="ECO:0000256" key="3">
    <source>
        <dbReference type="ARBA" id="ARBA00022833"/>
    </source>
</evidence>
<dbReference type="AlphaFoldDB" id="A0A4Y7SM98"/>
<evidence type="ECO:0000259" key="8">
    <source>
        <dbReference type="Pfam" id="PF02492"/>
    </source>
</evidence>
<dbReference type="InterPro" id="IPR003495">
    <property type="entry name" value="CobW/HypB/UreG_nucleotide-bd"/>
</dbReference>
<dbReference type="SUPFAM" id="SSF52540">
    <property type="entry name" value="P-loop containing nucleoside triphosphate hydrolases"/>
    <property type="match status" value="1"/>
</dbReference>
<keyword evidence="5" id="KW-0143">Chaperone</keyword>
<evidence type="ECO:0000313" key="10">
    <source>
        <dbReference type="EMBL" id="TEB22734.1"/>
    </source>
</evidence>
<feature type="domain" description="CobW/HypB/UreG nucleotide-binding" evidence="8">
    <location>
        <begin position="26"/>
        <end position="223"/>
    </location>
</feature>
<dbReference type="InterPro" id="IPR036627">
    <property type="entry name" value="CobW-likC_sf"/>
</dbReference>
<gene>
    <name evidence="10" type="ORF">FA13DRAFT_1798586</name>
</gene>
<dbReference type="PANTHER" id="PTHR13748">
    <property type="entry name" value="COBW-RELATED"/>
    <property type="match status" value="1"/>
</dbReference>
<dbReference type="GO" id="GO:0005737">
    <property type="term" value="C:cytoplasm"/>
    <property type="evidence" value="ECO:0007669"/>
    <property type="project" value="TreeGrafter"/>
</dbReference>
<evidence type="ECO:0000313" key="11">
    <source>
        <dbReference type="Proteomes" id="UP000298030"/>
    </source>
</evidence>
<organism evidence="10 11">
    <name type="scientific">Coprinellus micaceus</name>
    <name type="common">Glistening ink-cap mushroom</name>
    <name type="synonym">Coprinus micaceus</name>
    <dbReference type="NCBI Taxonomy" id="71717"/>
    <lineage>
        <taxon>Eukaryota</taxon>
        <taxon>Fungi</taxon>
        <taxon>Dikarya</taxon>
        <taxon>Basidiomycota</taxon>
        <taxon>Agaricomycotina</taxon>
        <taxon>Agaricomycetes</taxon>
        <taxon>Agaricomycetidae</taxon>
        <taxon>Agaricales</taxon>
        <taxon>Agaricineae</taxon>
        <taxon>Psathyrellaceae</taxon>
        <taxon>Coprinellus</taxon>
    </lineage>
</organism>
<dbReference type="Gene3D" id="3.30.1220.10">
    <property type="entry name" value="CobW-like, C-terminal domain"/>
    <property type="match status" value="1"/>
</dbReference>
<dbReference type="SUPFAM" id="SSF90002">
    <property type="entry name" value="Hypothetical protein YjiA, C-terminal domain"/>
    <property type="match status" value="1"/>
</dbReference>
<evidence type="ECO:0000256" key="1">
    <source>
        <dbReference type="ARBA" id="ARBA00022741"/>
    </source>
</evidence>
<evidence type="ECO:0000256" key="2">
    <source>
        <dbReference type="ARBA" id="ARBA00022801"/>
    </source>
</evidence>
<dbReference type="Gene3D" id="3.40.50.300">
    <property type="entry name" value="P-loop containing nucleotide triphosphate hydrolases"/>
    <property type="match status" value="1"/>
</dbReference>
<keyword evidence="1" id="KW-0547">Nucleotide-binding</keyword>
<feature type="domain" description="CobW C-terminal" evidence="9">
    <location>
        <begin position="324"/>
        <end position="390"/>
    </location>
</feature>
<evidence type="ECO:0000256" key="6">
    <source>
        <dbReference type="ARBA" id="ARBA00034320"/>
    </source>
</evidence>
<proteinExistence type="inferred from homology"/>
<keyword evidence="11" id="KW-1185">Reference proteome</keyword>